<feature type="region of interest" description="Disordered" evidence="1">
    <location>
        <begin position="87"/>
        <end position="162"/>
    </location>
</feature>
<dbReference type="AlphaFoldDB" id="A0A392M2K1"/>
<dbReference type="EMBL" id="LXQA010002407">
    <property type="protein sequence ID" value="MCH81530.1"/>
    <property type="molecule type" value="Genomic_DNA"/>
</dbReference>
<name>A0A392M2K1_9FABA</name>
<accession>A0A392M2K1</accession>
<proteinExistence type="predicted"/>
<comment type="caution">
    <text evidence="2">The sequence shown here is derived from an EMBL/GenBank/DDBJ whole genome shotgun (WGS) entry which is preliminary data.</text>
</comment>
<sequence length="241" mass="26751">MSVPVNNIFSSIHASWSPNHDHQTPSQNPPPRNTIGNQHMPNPPRRNPAKPANKPQIVNNHVQNSLHNVLQDEVSSQLHRADQQNPLGADIINTSGNNGHNHDDNRNDDGGHNRNRRNEGVGGGNGGRGGGRGSPHPRSSDHGSSRDHPSEDGRRRGNARHLGCTPFTMRILESRIPRPLEKPPKLEIYDGTTDPDEHLEHIDTILDYYQAQGPVKWKLFVLTLKGSAMTWFKGLEDDSIN</sequence>
<evidence type="ECO:0000313" key="2">
    <source>
        <dbReference type="EMBL" id="MCH81530.1"/>
    </source>
</evidence>
<evidence type="ECO:0008006" key="4">
    <source>
        <dbReference type="Google" id="ProtNLM"/>
    </source>
</evidence>
<dbReference type="Proteomes" id="UP000265520">
    <property type="component" value="Unassembled WGS sequence"/>
</dbReference>
<organism evidence="2 3">
    <name type="scientific">Trifolium medium</name>
    <dbReference type="NCBI Taxonomy" id="97028"/>
    <lineage>
        <taxon>Eukaryota</taxon>
        <taxon>Viridiplantae</taxon>
        <taxon>Streptophyta</taxon>
        <taxon>Embryophyta</taxon>
        <taxon>Tracheophyta</taxon>
        <taxon>Spermatophyta</taxon>
        <taxon>Magnoliopsida</taxon>
        <taxon>eudicotyledons</taxon>
        <taxon>Gunneridae</taxon>
        <taxon>Pentapetalae</taxon>
        <taxon>rosids</taxon>
        <taxon>fabids</taxon>
        <taxon>Fabales</taxon>
        <taxon>Fabaceae</taxon>
        <taxon>Papilionoideae</taxon>
        <taxon>50 kb inversion clade</taxon>
        <taxon>NPAAA clade</taxon>
        <taxon>Hologalegina</taxon>
        <taxon>IRL clade</taxon>
        <taxon>Trifolieae</taxon>
        <taxon>Trifolium</taxon>
    </lineage>
</organism>
<feature type="compositionally biased region" description="Basic and acidic residues" evidence="1">
    <location>
        <begin position="100"/>
        <end position="119"/>
    </location>
</feature>
<feature type="region of interest" description="Disordered" evidence="1">
    <location>
        <begin position="13"/>
        <end position="56"/>
    </location>
</feature>
<keyword evidence="3" id="KW-1185">Reference proteome</keyword>
<feature type="compositionally biased region" description="Gly residues" evidence="1">
    <location>
        <begin position="120"/>
        <end position="133"/>
    </location>
</feature>
<evidence type="ECO:0000313" key="3">
    <source>
        <dbReference type="Proteomes" id="UP000265520"/>
    </source>
</evidence>
<evidence type="ECO:0000256" key="1">
    <source>
        <dbReference type="SAM" id="MobiDB-lite"/>
    </source>
</evidence>
<gene>
    <name evidence="2" type="ORF">A2U01_0002319</name>
</gene>
<reference evidence="2 3" key="1">
    <citation type="journal article" date="2018" name="Front. Plant Sci.">
        <title>Red Clover (Trifolium pratense) and Zigzag Clover (T. medium) - A Picture of Genomic Similarities and Differences.</title>
        <authorList>
            <person name="Dluhosova J."/>
            <person name="Istvanek J."/>
            <person name="Nedelnik J."/>
            <person name="Repkova J."/>
        </authorList>
    </citation>
    <scope>NUCLEOTIDE SEQUENCE [LARGE SCALE GENOMIC DNA]</scope>
    <source>
        <strain evidence="3">cv. 10/8</strain>
        <tissue evidence="2">Leaf</tissue>
    </source>
</reference>
<feature type="compositionally biased region" description="Basic and acidic residues" evidence="1">
    <location>
        <begin position="138"/>
        <end position="155"/>
    </location>
</feature>
<protein>
    <recommendedName>
        <fullName evidence="4">Retrotransposon gag domain-containing protein</fullName>
    </recommendedName>
</protein>